<name>A0ABR2S0F2_9ROSI</name>
<evidence type="ECO:0000313" key="1">
    <source>
        <dbReference type="EMBL" id="KAK9018703.1"/>
    </source>
</evidence>
<dbReference type="PANTHER" id="PTHR46148:SF44">
    <property type="entry name" value="GAG-POL POLYPROTEIN"/>
    <property type="match status" value="1"/>
</dbReference>
<gene>
    <name evidence="1" type="ORF">V6N11_033750</name>
</gene>
<reference evidence="1 2" key="1">
    <citation type="journal article" date="2024" name="G3 (Bethesda)">
        <title>Genome assembly of Hibiscus sabdariffa L. provides insights into metabolisms of medicinal natural products.</title>
        <authorList>
            <person name="Kim T."/>
        </authorList>
    </citation>
    <scope>NUCLEOTIDE SEQUENCE [LARGE SCALE GENOMIC DNA]</scope>
    <source>
        <strain evidence="1">TK-2024</strain>
        <tissue evidence="1">Old leaves</tissue>
    </source>
</reference>
<comment type="caution">
    <text evidence="1">The sequence shown here is derived from an EMBL/GenBank/DDBJ whole genome shotgun (WGS) entry which is preliminary data.</text>
</comment>
<dbReference type="PANTHER" id="PTHR46148">
    <property type="entry name" value="CHROMO DOMAIN-CONTAINING PROTEIN"/>
    <property type="match status" value="1"/>
</dbReference>
<keyword evidence="2" id="KW-1185">Reference proteome</keyword>
<evidence type="ECO:0008006" key="3">
    <source>
        <dbReference type="Google" id="ProtNLM"/>
    </source>
</evidence>
<protein>
    <recommendedName>
        <fullName evidence="3">Receptor-like protein kinase</fullName>
    </recommendedName>
</protein>
<dbReference type="EMBL" id="JBBPBN010000018">
    <property type="protein sequence ID" value="KAK9018703.1"/>
    <property type="molecule type" value="Genomic_DNA"/>
</dbReference>
<evidence type="ECO:0000313" key="2">
    <source>
        <dbReference type="Proteomes" id="UP001396334"/>
    </source>
</evidence>
<dbReference type="Proteomes" id="UP001396334">
    <property type="component" value="Unassembled WGS sequence"/>
</dbReference>
<accession>A0ABR2S0F2</accession>
<sequence length="125" mass="14786">MLRRYRSDPSHILEPEDLGLNPDLSYEEEHVQILDRKVKRLRNKNVPLVKILLRNHKVEEATWEPEGTTREQYPHLFNSEKLEILKNSRIQGGNQKIGKLVKKIIFFPSEELFESSEYKGKEEDS</sequence>
<organism evidence="1 2">
    <name type="scientific">Hibiscus sabdariffa</name>
    <name type="common">roselle</name>
    <dbReference type="NCBI Taxonomy" id="183260"/>
    <lineage>
        <taxon>Eukaryota</taxon>
        <taxon>Viridiplantae</taxon>
        <taxon>Streptophyta</taxon>
        <taxon>Embryophyta</taxon>
        <taxon>Tracheophyta</taxon>
        <taxon>Spermatophyta</taxon>
        <taxon>Magnoliopsida</taxon>
        <taxon>eudicotyledons</taxon>
        <taxon>Gunneridae</taxon>
        <taxon>Pentapetalae</taxon>
        <taxon>rosids</taxon>
        <taxon>malvids</taxon>
        <taxon>Malvales</taxon>
        <taxon>Malvaceae</taxon>
        <taxon>Malvoideae</taxon>
        <taxon>Hibiscus</taxon>
    </lineage>
</organism>
<proteinExistence type="predicted"/>